<proteinExistence type="inferred from homology"/>
<dbReference type="PANTHER" id="PTHR46494:SF3">
    <property type="entry name" value="ZINC TRANSPORT PROTEIN ZNTB"/>
    <property type="match status" value="1"/>
</dbReference>
<keyword evidence="7" id="KW-0862">Zinc</keyword>
<dbReference type="GO" id="GO:0015095">
    <property type="term" value="F:magnesium ion transmembrane transporter activity"/>
    <property type="evidence" value="ECO:0007669"/>
    <property type="project" value="TreeGrafter"/>
</dbReference>
<keyword evidence="9" id="KW-0406">Ion transport</keyword>
<feature type="transmembrane region" description="Helical" evidence="12">
    <location>
        <begin position="250"/>
        <end position="274"/>
    </location>
</feature>
<dbReference type="GO" id="GO:0000287">
    <property type="term" value="F:magnesium ion binding"/>
    <property type="evidence" value="ECO:0007669"/>
    <property type="project" value="TreeGrafter"/>
</dbReference>
<dbReference type="Pfam" id="PF01544">
    <property type="entry name" value="CorA"/>
    <property type="match status" value="1"/>
</dbReference>
<evidence type="ECO:0000256" key="12">
    <source>
        <dbReference type="SAM" id="Phobius"/>
    </source>
</evidence>
<dbReference type="EMBL" id="JBOK01000034">
    <property type="protein sequence ID" value="EXU78576.1"/>
    <property type="molecule type" value="Genomic_DNA"/>
</dbReference>
<reference evidence="13 14" key="1">
    <citation type="submission" date="2014-01" db="EMBL/GenBank/DDBJ databases">
        <title>Interspecies Systems Biology Uncovers Metabolites Affecting C. elegans Gene Expression and Life History Traits.</title>
        <authorList>
            <person name="Watson E."/>
            <person name="Macneil L.T."/>
            <person name="Ritter A.D."/>
            <person name="Yilmaz L.S."/>
            <person name="Rosebrock A.P."/>
            <person name="Caudy A.A."/>
            <person name="Walhout A.J."/>
        </authorList>
    </citation>
    <scope>NUCLEOTIDE SEQUENCE [LARGE SCALE GENOMIC DNA]</scope>
    <source>
        <strain evidence="13 14">DA1877</strain>
    </source>
</reference>
<comment type="caution">
    <text evidence="13">The sequence shown here is derived from an EMBL/GenBank/DDBJ whole genome shotgun (WGS) entry which is preliminary data.</text>
</comment>
<sequence length="310" mass="34539">MIEAERTPGFLHLLQMTGGASWLHMCIHHRETEGFLSSATGLDKLIAAAMVSEDTRSRLRVHGQGVMVLLKAMHLRADGVGHPEDMVSMRIWIDERRVITTREEDVDPILELAEDISQGRGPATPGDFLCDLIEEHLAEVSEQVEMLEDGVDLIGGLLVQHQTEAACPSMANTQTAISGFLRHLGPQRAVLQTLTTLVVPPLNINHRGRLEEHLNQLLRLLETLENLRDRIDILSDQANRIQERQLNQSSYVFAVVSTIFLPLNFVTGLFGANLLGLPFADATNGFWVLVGLCLLMSVGLVAVFRWFKWL</sequence>
<accession>A0A014M9X4</accession>
<evidence type="ECO:0000256" key="4">
    <source>
        <dbReference type="ARBA" id="ARBA00022475"/>
    </source>
</evidence>
<dbReference type="SUPFAM" id="SSF143865">
    <property type="entry name" value="CorA soluble domain-like"/>
    <property type="match status" value="1"/>
</dbReference>
<keyword evidence="10 12" id="KW-0472">Membrane</keyword>
<keyword evidence="5" id="KW-0997">Cell inner membrane</keyword>
<evidence type="ECO:0000256" key="7">
    <source>
        <dbReference type="ARBA" id="ARBA00022833"/>
    </source>
</evidence>
<organism evidence="13 14">
    <name type="scientific">Comamonas aquatica DA1877</name>
    <dbReference type="NCBI Taxonomy" id="1457173"/>
    <lineage>
        <taxon>Bacteria</taxon>
        <taxon>Pseudomonadati</taxon>
        <taxon>Pseudomonadota</taxon>
        <taxon>Betaproteobacteria</taxon>
        <taxon>Burkholderiales</taxon>
        <taxon>Comamonadaceae</taxon>
        <taxon>Comamonas</taxon>
    </lineage>
</organism>
<dbReference type="Proteomes" id="UP000020766">
    <property type="component" value="Unassembled WGS sequence"/>
</dbReference>
<keyword evidence="3" id="KW-0813">Transport</keyword>
<evidence type="ECO:0000256" key="1">
    <source>
        <dbReference type="ARBA" id="ARBA00004651"/>
    </source>
</evidence>
<evidence type="ECO:0000256" key="11">
    <source>
        <dbReference type="SAM" id="Coils"/>
    </source>
</evidence>
<dbReference type="InterPro" id="IPR002523">
    <property type="entry name" value="MgTranspt_CorA/ZnTranspt_ZntB"/>
</dbReference>
<name>A0A014M9X4_9BURK</name>
<dbReference type="GO" id="GO:0015087">
    <property type="term" value="F:cobalt ion transmembrane transporter activity"/>
    <property type="evidence" value="ECO:0007669"/>
    <property type="project" value="TreeGrafter"/>
</dbReference>
<dbReference type="RefSeq" id="WP_042797683.1">
    <property type="nucleotide sequence ID" value="NZ_JBOK01000034.1"/>
</dbReference>
<comment type="similarity">
    <text evidence="2">Belongs to the CorA metal ion transporter (MIT) (TC 1.A.35) family.</text>
</comment>
<comment type="subcellular location">
    <subcellularLocation>
        <location evidence="1">Cell membrane</location>
        <topology evidence="1">Multi-pass membrane protein</topology>
    </subcellularLocation>
</comment>
<protein>
    <recommendedName>
        <fullName evidence="15">Magnesium transporter CorA</fullName>
    </recommendedName>
</protein>
<evidence type="ECO:0000313" key="13">
    <source>
        <dbReference type="EMBL" id="EXU78576.1"/>
    </source>
</evidence>
<evidence type="ECO:0000313" key="14">
    <source>
        <dbReference type="Proteomes" id="UP000020766"/>
    </source>
</evidence>
<keyword evidence="11" id="KW-0175">Coiled coil</keyword>
<dbReference type="SUPFAM" id="SSF144083">
    <property type="entry name" value="Magnesium transport protein CorA, transmembrane region"/>
    <property type="match status" value="1"/>
</dbReference>
<dbReference type="PANTHER" id="PTHR46494">
    <property type="entry name" value="CORA FAMILY METAL ION TRANSPORTER (EUROFUNG)"/>
    <property type="match status" value="1"/>
</dbReference>
<feature type="transmembrane region" description="Helical" evidence="12">
    <location>
        <begin position="286"/>
        <end position="307"/>
    </location>
</feature>
<dbReference type="Gene3D" id="3.30.460.20">
    <property type="entry name" value="CorA soluble domain-like"/>
    <property type="match status" value="1"/>
</dbReference>
<keyword evidence="8 12" id="KW-1133">Transmembrane helix</keyword>
<dbReference type="GO" id="GO:0050897">
    <property type="term" value="F:cobalt ion binding"/>
    <property type="evidence" value="ECO:0007669"/>
    <property type="project" value="TreeGrafter"/>
</dbReference>
<keyword evidence="4" id="KW-1003">Cell membrane</keyword>
<evidence type="ECO:0000256" key="6">
    <source>
        <dbReference type="ARBA" id="ARBA00022692"/>
    </source>
</evidence>
<dbReference type="InterPro" id="IPR045861">
    <property type="entry name" value="CorA_cytoplasmic_dom"/>
</dbReference>
<dbReference type="Gene3D" id="1.20.58.340">
    <property type="entry name" value="Magnesium transport protein CorA, transmembrane region"/>
    <property type="match status" value="2"/>
</dbReference>
<dbReference type="AlphaFoldDB" id="A0A014M9X4"/>
<evidence type="ECO:0000256" key="5">
    <source>
        <dbReference type="ARBA" id="ARBA00022519"/>
    </source>
</evidence>
<keyword evidence="14" id="KW-1185">Reference proteome</keyword>
<feature type="coiled-coil region" evidence="11">
    <location>
        <begin position="207"/>
        <end position="244"/>
    </location>
</feature>
<evidence type="ECO:0000256" key="9">
    <source>
        <dbReference type="ARBA" id="ARBA00023065"/>
    </source>
</evidence>
<dbReference type="GeneID" id="32624997"/>
<keyword evidence="6 12" id="KW-0812">Transmembrane</keyword>
<gene>
    <name evidence="13" type="ORF">AX13_12165</name>
</gene>
<evidence type="ECO:0000256" key="2">
    <source>
        <dbReference type="ARBA" id="ARBA00009765"/>
    </source>
</evidence>
<evidence type="ECO:0000256" key="3">
    <source>
        <dbReference type="ARBA" id="ARBA00022448"/>
    </source>
</evidence>
<dbReference type="GO" id="GO:0005886">
    <property type="term" value="C:plasma membrane"/>
    <property type="evidence" value="ECO:0007669"/>
    <property type="project" value="UniProtKB-SubCell"/>
</dbReference>
<evidence type="ECO:0008006" key="15">
    <source>
        <dbReference type="Google" id="ProtNLM"/>
    </source>
</evidence>
<dbReference type="InterPro" id="IPR045863">
    <property type="entry name" value="CorA_TM1_TM2"/>
</dbReference>
<evidence type="ECO:0000256" key="8">
    <source>
        <dbReference type="ARBA" id="ARBA00022989"/>
    </source>
</evidence>
<evidence type="ECO:0000256" key="10">
    <source>
        <dbReference type="ARBA" id="ARBA00023136"/>
    </source>
</evidence>